<protein>
    <submittedName>
        <fullName evidence="2">Uncharacterized protein</fullName>
    </submittedName>
</protein>
<feature type="region of interest" description="Disordered" evidence="1">
    <location>
        <begin position="683"/>
        <end position="830"/>
    </location>
</feature>
<evidence type="ECO:0000313" key="2">
    <source>
        <dbReference type="EMBL" id="KAE9332317.1"/>
    </source>
</evidence>
<proteinExistence type="predicted"/>
<evidence type="ECO:0000256" key="1">
    <source>
        <dbReference type="SAM" id="MobiDB-lite"/>
    </source>
</evidence>
<sequence length="830" mass="89831">MARGSVRQASNSSIRQATTKRDERVGAGDGAAQHAAGAAYNVHGVGGWQRGHDESRYVGVATDVDRRDNGERQTSGGPLGDLLANTDEHGDEGEATGLECMHGETIPSATSSTCNGNEADSKDQCVVVEAQEPSKVRTVLDTLHASTHKDNASQLKRYSDSDQVEKVTADDPDVTPAALQTVLSAELACRNGAAVEVMLAKARKQKLDEVKAAEEMRLQRKRQKRNEHTKARCVRREQRDRTTGKDSRSTGNGVQEHVTSRQGVAVALRVAGGHGDWTPTPAVATAIGRSRTRRRYEKRVRKAKAKERRELRAVLATMQYPEEAFFAFGDVCQRYGTDLARSMSRARAEAIGFAHPSATDVMQGRARRRRVKQYMYHSGSVNARPFVRHDNSDERPMRVARLRAVQAPTVDSLSTARVTAYGERQAVLPPVDYVEGFTGAVARVLGVWRFQFRTQNVQTMIVEALIIEGNSAEFLVGEEWMLKKGVRIDFVSARARLVRRARVRTGTRHNVNLAVSAPDGTEGLFLPDRRVEPHLFMAPTLAVVQRGKGITKLAHQWVGPAKVVQDAGFDNVEVVRDDTGGHLVTHSSFLVASSCPSDSLGAIAERILAELAKEDDEAENVSPENERPESVAPLREEDHSAEVGRGRRGVAVPAHAAGPEPGAVGRTEDAATLERVGEVDIGQDGEASDQPARVAGSAQQPAVTAANATPEPMNPIIVTSGSNVGENLSVGPVTQRQATGGSKQRKRNPRPGSDVNNGEKQELQKRQEVDTAREARLARRQAARNEQKAPAVEEMGPDDGRGLHGGGHAETPGSKGNDRTKAGHGASRQQ</sequence>
<organism evidence="2 3">
    <name type="scientific">Phytophthora rubi</name>
    <dbReference type="NCBI Taxonomy" id="129364"/>
    <lineage>
        <taxon>Eukaryota</taxon>
        <taxon>Sar</taxon>
        <taxon>Stramenopiles</taxon>
        <taxon>Oomycota</taxon>
        <taxon>Peronosporomycetes</taxon>
        <taxon>Peronosporales</taxon>
        <taxon>Peronosporaceae</taxon>
        <taxon>Phytophthora</taxon>
    </lineage>
</organism>
<feature type="region of interest" description="Disordered" evidence="1">
    <location>
        <begin position="614"/>
        <end position="646"/>
    </location>
</feature>
<feature type="region of interest" description="Disordered" evidence="1">
    <location>
        <begin position="217"/>
        <end position="260"/>
    </location>
</feature>
<feature type="compositionally biased region" description="Basic and acidic residues" evidence="1">
    <location>
        <begin position="226"/>
        <end position="248"/>
    </location>
</feature>
<accession>A0A6A4F4N6</accession>
<dbReference type="EMBL" id="QXFT01000971">
    <property type="protein sequence ID" value="KAE9332317.1"/>
    <property type="molecule type" value="Genomic_DNA"/>
</dbReference>
<feature type="region of interest" description="Disordered" evidence="1">
    <location>
        <begin position="1"/>
        <end position="35"/>
    </location>
</feature>
<keyword evidence="3" id="KW-1185">Reference proteome</keyword>
<feature type="compositionally biased region" description="Polar residues" evidence="1">
    <location>
        <begin position="7"/>
        <end position="17"/>
    </location>
</feature>
<dbReference type="AlphaFoldDB" id="A0A6A4F4N6"/>
<feature type="compositionally biased region" description="Basic and acidic residues" evidence="1">
    <location>
        <begin position="757"/>
        <end position="787"/>
    </location>
</feature>
<gene>
    <name evidence="2" type="ORF">PR003_g14574</name>
</gene>
<evidence type="ECO:0000313" key="3">
    <source>
        <dbReference type="Proteomes" id="UP000434957"/>
    </source>
</evidence>
<dbReference type="Proteomes" id="UP000434957">
    <property type="component" value="Unassembled WGS sequence"/>
</dbReference>
<feature type="region of interest" description="Disordered" evidence="1">
    <location>
        <begin position="61"/>
        <end position="89"/>
    </location>
</feature>
<comment type="caution">
    <text evidence="2">The sequence shown here is derived from an EMBL/GenBank/DDBJ whole genome shotgun (WGS) entry which is preliminary data.</text>
</comment>
<name>A0A6A4F4N6_9STRA</name>
<feature type="compositionally biased region" description="Polar residues" evidence="1">
    <location>
        <begin position="717"/>
        <end position="742"/>
    </location>
</feature>
<reference evidence="2 3" key="1">
    <citation type="submission" date="2018-08" db="EMBL/GenBank/DDBJ databases">
        <title>Genomic investigation of the strawberry pathogen Phytophthora fragariae indicates pathogenicity is determined by transcriptional variation in three key races.</title>
        <authorList>
            <person name="Adams T.M."/>
            <person name="Armitage A.D."/>
            <person name="Sobczyk M.K."/>
            <person name="Bates H.J."/>
            <person name="Dunwell J.M."/>
            <person name="Nellist C.F."/>
            <person name="Harrison R.J."/>
        </authorList>
    </citation>
    <scope>NUCLEOTIDE SEQUENCE [LARGE SCALE GENOMIC DNA]</scope>
    <source>
        <strain evidence="2 3">SCRP333</strain>
    </source>
</reference>
<feature type="compositionally biased region" description="Basic and acidic residues" evidence="1">
    <location>
        <begin position="624"/>
        <end position="645"/>
    </location>
</feature>